<dbReference type="GO" id="GO:0003676">
    <property type="term" value="F:nucleic acid binding"/>
    <property type="evidence" value="ECO:0007669"/>
    <property type="project" value="InterPro"/>
</dbReference>
<dbReference type="PANTHER" id="PTHR47074">
    <property type="entry name" value="BNAC02G40300D PROTEIN"/>
    <property type="match status" value="1"/>
</dbReference>
<dbReference type="Gene3D" id="3.30.420.10">
    <property type="entry name" value="Ribonuclease H-like superfamily/Ribonuclease H"/>
    <property type="match status" value="1"/>
</dbReference>
<dbReference type="Gramene" id="evm.model.04.982">
    <property type="protein sequence ID" value="cds.evm.model.04.982"/>
    <property type="gene ID" value="evm.TU.04.982"/>
</dbReference>
<dbReference type="Pfam" id="PF13456">
    <property type="entry name" value="RVT_3"/>
    <property type="match status" value="1"/>
</dbReference>
<dbReference type="SUPFAM" id="SSF53098">
    <property type="entry name" value="Ribonuclease H-like"/>
    <property type="match status" value="1"/>
</dbReference>
<feature type="domain" description="RNase H type-1" evidence="1">
    <location>
        <begin position="66"/>
        <end position="189"/>
    </location>
</feature>
<organism evidence="2 3">
    <name type="scientific">Cannabis sativa</name>
    <name type="common">Hemp</name>
    <name type="synonym">Marijuana</name>
    <dbReference type="NCBI Taxonomy" id="3483"/>
    <lineage>
        <taxon>Eukaryota</taxon>
        <taxon>Viridiplantae</taxon>
        <taxon>Streptophyta</taxon>
        <taxon>Embryophyta</taxon>
        <taxon>Tracheophyta</taxon>
        <taxon>Spermatophyta</taxon>
        <taxon>Magnoliopsida</taxon>
        <taxon>eudicotyledons</taxon>
        <taxon>Gunneridae</taxon>
        <taxon>Pentapetalae</taxon>
        <taxon>rosids</taxon>
        <taxon>fabids</taxon>
        <taxon>Rosales</taxon>
        <taxon>Cannabaceae</taxon>
        <taxon>Cannabis</taxon>
    </lineage>
</organism>
<dbReference type="EMBL" id="UZAU01000371">
    <property type="status" value="NOT_ANNOTATED_CDS"/>
    <property type="molecule type" value="Genomic_DNA"/>
</dbReference>
<dbReference type="InterPro" id="IPR052929">
    <property type="entry name" value="RNase_H-like_EbsB-rel"/>
</dbReference>
<reference evidence="2" key="2">
    <citation type="submission" date="2021-03" db="UniProtKB">
        <authorList>
            <consortium name="EnsemblPlants"/>
        </authorList>
    </citation>
    <scope>IDENTIFICATION</scope>
</reference>
<proteinExistence type="predicted"/>
<reference evidence="2" key="1">
    <citation type="submission" date="2018-11" db="EMBL/GenBank/DDBJ databases">
        <authorList>
            <person name="Grassa J C."/>
        </authorList>
    </citation>
    <scope>NUCLEOTIDE SEQUENCE [LARGE SCALE GENOMIC DNA]</scope>
</reference>
<dbReference type="InterPro" id="IPR036397">
    <property type="entry name" value="RNaseH_sf"/>
</dbReference>
<dbReference type="InterPro" id="IPR044730">
    <property type="entry name" value="RNase_H-like_dom_plant"/>
</dbReference>
<name>A0A803PJI4_CANSA</name>
<dbReference type="InterPro" id="IPR012337">
    <property type="entry name" value="RNaseH-like_sf"/>
</dbReference>
<dbReference type="Proteomes" id="UP000596661">
    <property type="component" value="Chromosome 4"/>
</dbReference>
<evidence type="ECO:0000259" key="1">
    <source>
        <dbReference type="Pfam" id="PF13456"/>
    </source>
</evidence>
<evidence type="ECO:0000313" key="2">
    <source>
        <dbReference type="EnsemblPlants" id="cds.evm.model.04.982"/>
    </source>
</evidence>
<dbReference type="PANTHER" id="PTHR47074:SF48">
    <property type="entry name" value="POLYNUCLEOTIDYL TRANSFERASE, RIBONUCLEASE H-LIKE SUPERFAMILY PROTEIN"/>
    <property type="match status" value="1"/>
</dbReference>
<protein>
    <recommendedName>
        <fullName evidence="1">RNase H type-1 domain-containing protein</fullName>
    </recommendedName>
</protein>
<sequence length="220" mass="24518">MEGAATIFETIWRERNDLVHNGKCIPLNQLIIHTNRRLLELIQNQDTTEVTPTTWLPPPIGWHMCNTDVAMGVNSSAGAAVFRIDDGSITDIHTTRIMQCDPLAGELYTLTWGAEQAAKLGLKNVIFQSDSKGVVEAIKGVFSKDSDLHFNITNLVVRFHATAKKFELWEACWIPRIANCVAHDVARWANRSSRFGEVEPSNFHSFLHVSTADGCSNDLS</sequence>
<dbReference type="GO" id="GO:0004523">
    <property type="term" value="F:RNA-DNA hybrid ribonuclease activity"/>
    <property type="evidence" value="ECO:0007669"/>
    <property type="project" value="InterPro"/>
</dbReference>
<keyword evidence="3" id="KW-1185">Reference proteome</keyword>
<dbReference type="AlphaFoldDB" id="A0A803PJI4"/>
<evidence type="ECO:0000313" key="3">
    <source>
        <dbReference type="Proteomes" id="UP000596661"/>
    </source>
</evidence>
<accession>A0A803PJI4</accession>
<dbReference type="InterPro" id="IPR002156">
    <property type="entry name" value="RNaseH_domain"/>
</dbReference>
<dbReference type="CDD" id="cd06222">
    <property type="entry name" value="RNase_H_like"/>
    <property type="match status" value="1"/>
</dbReference>
<dbReference type="EnsemblPlants" id="evm.model.04.982">
    <property type="protein sequence ID" value="cds.evm.model.04.982"/>
    <property type="gene ID" value="evm.TU.04.982"/>
</dbReference>